<evidence type="ECO:0000313" key="11">
    <source>
        <dbReference type="EMBL" id="OUO57496.1"/>
    </source>
</evidence>
<dbReference type="PANTHER" id="PTHR48090:SF1">
    <property type="entry name" value="PROPHAGE BACTOPRENOL GLUCOSYL TRANSFERASE HOMOLOG"/>
    <property type="match status" value="1"/>
</dbReference>
<feature type="transmembrane region" description="Helical" evidence="9">
    <location>
        <begin position="263"/>
        <end position="288"/>
    </location>
</feature>
<dbReference type="EMBL" id="NFJD01000001">
    <property type="protein sequence ID" value="OUO57496.1"/>
    <property type="molecule type" value="Genomic_DNA"/>
</dbReference>
<dbReference type="CDD" id="cd04187">
    <property type="entry name" value="DPM1_like_bac"/>
    <property type="match status" value="1"/>
</dbReference>
<accession>A0A1Y4DEK4</accession>
<evidence type="ECO:0000256" key="7">
    <source>
        <dbReference type="ARBA" id="ARBA00023136"/>
    </source>
</evidence>
<dbReference type="GO" id="GO:0005886">
    <property type="term" value="C:plasma membrane"/>
    <property type="evidence" value="ECO:0007669"/>
    <property type="project" value="UniProtKB-SubCell"/>
</dbReference>
<dbReference type="RefSeq" id="WP_087286926.1">
    <property type="nucleotide sequence ID" value="NZ_NFJD01000001.1"/>
</dbReference>
<dbReference type="Gene3D" id="3.90.550.10">
    <property type="entry name" value="Spore Coat Polysaccharide Biosynthesis Protein SpsA, Chain A"/>
    <property type="match status" value="1"/>
</dbReference>
<keyword evidence="4 11" id="KW-0808">Transferase</keyword>
<keyword evidence="7 9" id="KW-0472">Membrane</keyword>
<evidence type="ECO:0000313" key="12">
    <source>
        <dbReference type="Proteomes" id="UP000196368"/>
    </source>
</evidence>
<dbReference type="InterPro" id="IPR050256">
    <property type="entry name" value="Glycosyltransferase_2"/>
</dbReference>
<evidence type="ECO:0000256" key="3">
    <source>
        <dbReference type="ARBA" id="ARBA00022676"/>
    </source>
</evidence>
<dbReference type="OrthoDB" id="9807778at2"/>
<protein>
    <submittedName>
        <fullName evidence="11">Glycosyltransferase</fullName>
    </submittedName>
</protein>
<evidence type="ECO:0000256" key="4">
    <source>
        <dbReference type="ARBA" id="ARBA00022679"/>
    </source>
</evidence>
<feature type="transmembrane region" description="Helical" evidence="9">
    <location>
        <begin position="230"/>
        <end position="251"/>
    </location>
</feature>
<comment type="subcellular location">
    <subcellularLocation>
        <location evidence="1">Cell membrane</location>
        <topology evidence="1">Multi-pass membrane protein</topology>
    </subcellularLocation>
</comment>
<comment type="similarity">
    <text evidence="8">Belongs to the glycosyltransferase 2 family. GtrB subfamily.</text>
</comment>
<keyword evidence="3" id="KW-0328">Glycosyltransferase</keyword>
<proteinExistence type="inferred from homology"/>
<evidence type="ECO:0000256" key="1">
    <source>
        <dbReference type="ARBA" id="ARBA00004651"/>
    </source>
</evidence>
<organism evidence="11 12">
    <name type="scientific">Candidatus Avelusimicrobium gallicola</name>
    <dbReference type="NCBI Taxonomy" id="2562704"/>
    <lineage>
        <taxon>Bacteria</taxon>
        <taxon>Pseudomonadati</taxon>
        <taxon>Elusimicrobiota</taxon>
        <taxon>Elusimicrobia</taxon>
        <taxon>Elusimicrobiales</taxon>
        <taxon>Elusimicrobiaceae</taxon>
        <taxon>Candidatus Avelusimicrobium</taxon>
    </lineage>
</organism>
<evidence type="ECO:0000256" key="6">
    <source>
        <dbReference type="ARBA" id="ARBA00022989"/>
    </source>
</evidence>
<dbReference type="GO" id="GO:0016757">
    <property type="term" value="F:glycosyltransferase activity"/>
    <property type="evidence" value="ECO:0007669"/>
    <property type="project" value="UniProtKB-KW"/>
</dbReference>
<evidence type="ECO:0000256" key="5">
    <source>
        <dbReference type="ARBA" id="ARBA00022692"/>
    </source>
</evidence>
<evidence type="ECO:0000259" key="10">
    <source>
        <dbReference type="Pfam" id="PF00535"/>
    </source>
</evidence>
<dbReference type="InterPro" id="IPR001173">
    <property type="entry name" value="Glyco_trans_2-like"/>
</dbReference>
<evidence type="ECO:0000256" key="8">
    <source>
        <dbReference type="ARBA" id="ARBA00038152"/>
    </source>
</evidence>
<comment type="caution">
    <text evidence="11">The sequence shown here is derived from an EMBL/GenBank/DDBJ whole genome shotgun (WGS) entry which is preliminary data.</text>
</comment>
<feature type="domain" description="Glycosyltransferase 2-like" evidence="10">
    <location>
        <begin position="6"/>
        <end position="168"/>
    </location>
</feature>
<dbReference type="Proteomes" id="UP000196368">
    <property type="component" value="Unassembled WGS sequence"/>
</dbReference>
<dbReference type="SUPFAM" id="SSF53448">
    <property type="entry name" value="Nucleotide-diphospho-sugar transferases"/>
    <property type="match status" value="1"/>
</dbReference>
<keyword evidence="6 9" id="KW-1133">Transmembrane helix</keyword>
<dbReference type="FunFam" id="3.90.550.10:FF:000079">
    <property type="entry name" value="Probable glycosyl transferase"/>
    <property type="match status" value="1"/>
</dbReference>
<dbReference type="PANTHER" id="PTHR48090">
    <property type="entry name" value="UNDECAPRENYL-PHOSPHATE 4-DEOXY-4-FORMAMIDO-L-ARABINOSE TRANSFERASE-RELATED"/>
    <property type="match status" value="1"/>
</dbReference>
<sequence length="310" mass="35033">MKTALLVPVYNEQEVLPLFRQKVQEVAAQLPQEKFEYIFVNDGSLDGTAELLKEWARQDPAVKVISFSRNFGKEAALTAGLSQAAEADAVIILDADLQDPPELIIPFLQKYKEGFDVVYGQRCDRSQDSFLKRFTAGCFYKCYNAISTRPLPANAGDCRLLSRRAVRAVLALPERERFMKGLFNWVGFPTAAVPFKRQARPAGQTKWNYWRLWNFALEGLTASSTVPLRLWTYFGFAVSGFAFLYALWVAFQKIVYGNPVSGYASLMVAILFFSGVQLISLGVIGEYLGRIFIEVKQRPLYIIDEKINCD</sequence>
<keyword evidence="2" id="KW-1003">Cell membrane</keyword>
<dbReference type="AlphaFoldDB" id="A0A1Y4DEK4"/>
<dbReference type="InterPro" id="IPR029044">
    <property type="entry name" value="Nucleotide-diphossugar_trans"/>
</dbReference>
<keyword evidence="5 9" id="KW-0812">Transmembrane</keyword>
<evidence type="ECO:0000256" key="9">
    <source>
        <dbReference type="SAM" id="Phobius"/>
    </source>
</evidence>
<dbReference type="Pfam" id="PF00535">
    <property type="entry name" value="Glycos_transf_2"/>
    <property type="match status" value="1"/>
</dbReference>
<name>A0A1Y4DEK4_9BACT</name>
<reference evidence="12" key="1">
    <citation type="submission" date="2017-04" db="EMBL/GenBank/DDBJ databases">
        <title>Function of individual gut microbiota members based on whole genome sequencing of pure cultures obtained from chicken caecum.</title>
        <authorList>
            <person name="Medvecky M."/>
            <person name="Cejkova D."/>
            <person name="Polansky O."/>
            <person name="Karasova D."/>
            <person name="Kubasova T."/>
            <person name="Cizek A."/>
            <person name="Rychlik I."/>
        </authorList>
    </citation>
    <scope>NUCLEOTIDE SEQUENCE [LARGE SCALE GENOMIC DNA]</scope>
    <source>
        <strain evidence="12">An273</strain>
    </source>
</reference>
<keyword evidence="12" id="KW-1185">Reference proteome</keyword>
<evidence type="ECO:0000256" key="2">
    <source>
        <dbReference type="ARBA" id="ARBA00022475"/>
    </source>
</evidence>
<gene>
    <name evidence="11" type="ORF">B5F75_01615</name>
</gene>